<dbReference type="Proteomes" id="UP000254266">
    <property type="component" value="Unassembled WGS sequence"/>
</dbReference>
<keyword evidence="3" id="KW-1185">Reference proteome</keyword>
<proteinExistence type="predicted"/>
<keyword evidence="1" id="KW-0812">Transmembrane</keyword>
<dbReference type="InterPro" id="IPR021326">
    <property type="entry name" value="DUF2931"/>
</dbReference>
<name>A0A370DHQ5_9GAMM</name>
<accession>A0A370DHQ5</accession>
<dbReference type="AlphaFoldDB" id="A0A370DHQ5"/>
<sequence length="366" mass="42549">MTRNKILLKPLIYIMLLIGVITQGIGLSMSSITKYEYQASESAPLYFPMQIISGALYYHDGSGSLYVPNMTVFAGGWGDWRSSHVLDSDGSPLPNKLKLTFYSYMEDQFYQGEFELPLERIEALFKNKHYSFVDEEEITFDKFIVGTTPDGGVSVWLNAIERRIEVFHGQADKIQGDWKWVIDSPEVDRDDYIKEVIEYEQRSPEQLAFYNENGIPYGKWKAYSKARYIWKPVLNGIKFRDDVIKHIHYYNGEKDYLNIPLSDDYKGKALAVPDEINLIWNRTGYLINDLSIDVFFDEVEIFSAFDVLGKDNKSIEMEFRMEPDKNYDFTIWLSNDKNSIELKKTKIKTWKPGGMRYENAGPKDTE</sequence>
<evidence type="ECO:0000313" key="3">
    <source>
        <dbReference type="Proteomes" id="UP000254266"/>
    </source>
</evidence>
<dbReference type="EMBL" id="QFXC01000008">
    <property type="protein sequence ID" value="RDH83857.1"/>
    <property type="molecule type" value="Genomic_DNA"/>
</dbReference>
<protein>
    <recommendedName>
        <fullName evidence="4">DUF2931 domain-containing protein</fullName>
    </recommendedName>
</protein>
<evidence type="ECO:0000313" key="2">
    <source>
        <dbReference type="EMBL" id="RDH83857.1"/>
    </source>
</evidence>
<evidence type="ECO:0008006" key="4">
    <source>
        <dbReference type="Google" id="ProtNLM"/>
    </source>
</evidence>
<gene>
    <name evidence="2" type="ORF">DIZ80_06900</name>
</gene>
<keyword evidence="1" id="KW-1133">Transmembrane helix</keyword>
<comment type="caution">
    <text evidence="2">The sequence shown here is derived from an EMBL/GenBank/DDBJ whole genome shotgun (WGS) entry which is preliminary data.</text>
</comment>
<reference evidence="2 3" key="1">
    <citation type="journal article" date="2018" name="ISME J.">
        <title>Endosymbiont genomes yield clues of tubeworm success.</title>
        <authorList>
            <person name="Li Y."/>
            <person name="Liles M.R."/>
            <person name="Halanych K.M."/>
        </authorList>
    </citation>
    <scope>NUCLEOTIDE SEQUENCE [LARGE SCALE GENOMIC DNA]</scope>
    <source>
        <strain evidence="2">A1464</strain>
    </source>
</reference>
<dbReference type="Pfam" id="PF11153">
    <property type="entry name" value="DUF2931"/>
    <property type="match status" value="1"/>
</dbReference>
<organism evidence="2 3">
    <name type="scientific">endosymbiont of Galathealinum brachiosum</name>
    <dbReference type="NCBI Taxonomy" id="2200906"/>
    <lineage>
        <taxon>Bacteria</taxon>
        <taxon>Pseudomonadati</taxon>
        <taxon>Pseudomonadota</taxon>
        <taxon>Gammaproteobacteria</taxon>
        <taxon>sulfur-oxidizing symbionts</taxon>
    </lineage>
</organism>
<keyword evidence="1" id="KW-0472">Membrane</keyword>
<feature type="transmembrane region" description="Helical" evidence="1">
    <location>
        <begin position="12"/>
        <end position="32"/>
    </location>
</feature>
<evidence type="ECO:0000256" key="1">
    <source>
        <dbReference type="SAM" id="Phobius"/>
    </source>
</evidence>